<organism evidence="1 2">
    <name type="scientific">Pyricularia grisea</name>
    <name type="common">Crabgrass-specific blast fungus</name>
    <name type="synonym">Magnaporthe grisea</name>
    <dbReference type="NCBI Taxonomy" id="148305"/>
    <lineage>
        <taxon>Eukaryota</taxon>
        <taxon>Fungi</taxon>
        <taxon>Dikarya</taxon>
        <taxon>Ascomycota</taxon>
        <taxon>Pezizomycotina</taxon>
        <taxon>Sordariomycetes</taxon>
        <taxon>Sordariomycetidae</taxon>
        <taxon>Magnaporthales</taxon>
        <taxon>Pyriculariaceae</taxon>
        <taxon>Pyricularia</taxon>
    </lineage>
</organism>
<dbReference type="EMBL" id="JABSND010000422">
    <property type="protein sequence ID" value="KAI6290793.1"/>
    <property type="molecule type" value="Genomic_DNA"/>
</dbReference>
<gene>
    <name evidence="1" type="ORF">MCOR33_011044</name>
</gene>
<evidence type="ECO:0000313" key="1">
    <source>
        <dbReference type="EMBL" id="KAI6290793.1"/>
    </source>
</evidence>
<reference evidence="1" key="1">
    <citation type="submission" date="2021-01" db="EMBL/GenBank/DDBJ databases">
        <title>Deciphering the adaptive evolutionary patterns associated with biogeogrpahic diversity in the finger millet blast pathogen Magnaporthe oryzae in Eastern Africa.</title>
        <authorList>
            <person name="Onyema G."/>
            <person name="Shittu T.A."/>
            <person name="Dodsworth S."/>
            <person name="Devilliers S."/>
            <person name="Muthumeenakshi S."/>
            <person name="Sreenivasaprasad S."/>
        </authorList>
    </citation>
    <scope>NUCLEOTIDE SEQUENCE</scope>
    <source>
        <strain evidence="1">D15/s37</strain>
    </source>
</reference>
<proteinExistence type="predicted"/>
<sequence length="74" mass="8801">MPESRPLCHALPVRVITNMSCLTSHGKVGSVVLEYKKSLVLERYFWNTTYEPYTHVRNWYTTRHFFSSPFFETI</sequence>
<evidence type="ECO:0000313" key="2">
    <source>
        <dbReference type="Proteomes" id="UP001059893"/>
    </source>
</evidence>
<protein>
    <submittedName>
        <fullName evidence="1">Uncharacterized protein</fullName>
    </submittedName>
</protein>
<accession>A0ABQ8N3U6</accession>
<comment type="caution">
    <text evidence="1">The sequence shown here is derived from an EMBL/GenBank/DDBJ whole genome shotgun (WGS) entry which is preliminary data.</text>
</comment>
<name>A0ABQ8N3U6_PYRGI</name>
<keyword evidence="2" id="KW-1185">Reference proteome</keyword>
<dbReference type="Proteomes" id="UP001059893">
    <property type="component" value="Unassembled WGS sequence"/>
</dbReference>